<organism evidence="3 4">
    <name type="scientific">Brunnivagina elsteri CCALA 953</name>
    <dbReference type="NCBI Taxonomy" id="987040"/>
    <lineage>
        <taxon>Bacteria</taxon>
        <taxon>Bacillati</taxon>
        <taxon>Cyanobacteriota</taxon>
        <taxon>Cyanophyceae</taxon>
        <taxon>Nostocales</taxon>
        <taxon>Calotrichaceae</taxon>
        <taxon>Brunnivagina</taxon>
    </lineage>
</organism>
<dbReference type="AlphaFoldDB" id="A0A2A2TKX2"/>
<feature type="region of interest" description="Disordered" evidence="1">
    <location>
        <begin position="34"/>
        <end position="54"/>
    </location>
</feature>
<feature type="chain" id="PRO_5013195086" evidence="2">
    <location>
        <begin position="30"/>
        <end position="197"/>
    </location>
</feature>
<protein>
    <submittedName>
        <fullName evidence="3">Uncharacterized protein</fullName>
    </submittedName>
</protein>
<evidence type="ECO:0000313" key="3">
    <source>
        <dbReference type="EMBL" id="PAX57227.1"/>
    </source>
</evidence>
<dbReference type="Proteomes" id="UP000218238">
    <property type="component" value="Unassembled WGS sequence"/>
</dbReference>
<keyword evidence="2" id="KW-0732">Signal</keyword>
<feature type="signal peptide" evidence="2">
    <location>
        <begin position="1"/>
        <end position="29"/>
    </location>
</feature>
<comment type="caution">
    <text evidence="3">The sequence shown here is derived from an EMBL/GenBank/DDBJ whole genome shotgun (WGS) entry which is preliminary data.</text>
</comment>
<dbReference type="RefSeq" id="WP_095721362.1">
    <property type="nucleotide sequence ID" value="NZ_NTFS01000070.1"/>
</dbReference>
<keyword evidence="4" id="KW-1185">Reference proteome</keyword>
<gene>
    <name evidence="3" type="ORF">CK510_08905</name>
</gene>
<name>A0A2A2TKX2_9CYAN</name>
<dbReference type="EMBL" id="NTFS01000070">
    <property type="protein sequence ID" value="PAX57227.1"/>
    <property type="molecule type" value="Genomic_DNA"/>
</dbReference>
<reference evidence="3 4" key="1">
    <citation type="submission" date="2017-08" db="EMBL/GenBank/DDBJ databases">
        <title>Draft genome sequence of filamentous cyanobacterium Calothrix elsteri CCALA 953.</title>
        <authorList>
            <person name="Gagunashvili A.N."/>
            <person name="Elster J."/>
            <person name="Andresson O.S."/>
        </authorList>
    </citation>
    <scope>NUCLEOTIDE SEQUENCE [LARGE SCALE GENOMIC DNA]</scope>
    <source>
        <strain evidence="3 4">CCALA 953</strain>
    </source>
</reference>
<accession>A0A2A2TKX2</accession>
<proteinExistence type="predicted"/>
<evidence type="ECO:0000256" key="1">
    <source>
        <dbReference type="SAM" id="MobiDB-lite"/>
    </source>
</evidence>
<dbReference type="OrthoDB" id="511540at2"/>
<evidence type="ECO:0000256" key="2">
    <source>
        <dbReference type="SAM" id="SignalP"/>
    </source>
</evidence>
<evidence type="ECO:0000313" key="4">
    <source>
        <dbReference type="Proteomes" id="UP000218238"/>
    </source>
</evidence>
<sequence>MKFATTVPLIRFACLSLIAALFLLPQVQAQTPKLTPNSNQAQPIDPNDPNNLRPVSQTSTVLSIDGGKRLMSEAASAVSSQNFDSAAKKLQEARTVFNQLSNFYQELTSSFSGIDNRIADSQRKKALETALLRDEATYQLALVHRSQNKPELAVPLLIQIVKSQNPTRDMGKKAYQQLLELGFVDSPFPRGGSTSQK</sequence>